<dbReference type="HOGENOM" id="CLU_169793_0_0_1"/>
<accession>A0A067MPC7</accession>
<dbReference type="InParanoid" id="A0A067MPC7"/>
<reference evidence="3" key="1">
    <citation type="journal article" date="2014" name="Proc. Natl. Acad. Sci. U.S.A.">
        <title>Extensive sampling of basidiomycete genomes demonstrates inadequacy of the white-rot/brown-rot paradigm for wood decay fungi.</title>
        <authorList>
            <person name="Riley R."/>
            <person name="Salamov A.A."/>
            <person name="Brown D.W."/>
            <person name="Nagy L.G."/>
            <person name="Floudas D."/>
            <person name="Held B.W."/>
            <person name="Levasseur A."/>
            <person name="Lombard V."/>
            <person name="Morin E."/>
            <person name="Otillar R."/>
            <person name="Lindquist E.A."/>
            <person name="Sun H."/>
            <person name="LaButti K.M."/>
            <person name="Schmutz J."/>
            <person name="Jabbour D."/>
            <person name="Luo H."/>
            <person name="Baker S.E."/>
            <person name="Pisabarro A.G."/>
            <person name="Walton J.D."/>
            <person name="Blanchette R.A."/>
            <person name="Henrissat B."/>
            <person name="Martin F."/>
            <person name="Cullen D."/>
            <person name="Hibbett D.S."/>
            <person name="Grigoriev I.V."/>
        </authorList>
    </citation>
    <scope>NUCLEOTIDE SEQUENCE [LARGE SCALE GENOMIC DNA]</scope>
    <source>
        <strain evidence="3">FD-172 SS1</strain>
    </source>
</reference>
<evidence type="ECO:0000313" key="2">
    <source>
        <dbReference type="EMBL" id="KDQ13431.1"/>
    </source>
</evidence>
<dbReference type="Proteomes" id="UP000027195">
    <property type="component" value="Unassembled WGS sequence"/>
</dbReference>
<evidence type="ECO:0000256" key="1">
    <source>
        <dbReference type="SAM" id="SignalP"/>
    </source>
</evidence>
<organism evidence="2 3">
    <name type="scientific">Botryobasidium botryosum (strain FD-172 SS1)</name>
    <dbReference type="NCBI Taxonomy" id="930990"/>
    <lineage>
        <taxon>Eukaryota</taxon>
        <taxon>Fungi</taxon>
        <taxon>Dikarya</taxon>
        <taxon>Basidiomycota</taxon>
        <taxon>Agaricomycotina</taxon>
        <taxon>Agaricomycetes</taxon>
        <taxon>Cantharellales</taxon>
        <taxon>Botryobasidiaceae</taxon>
        <taxon>Botryobasidium</taxon>
    </lineage>
</organism>
<name>A0A067MPC7_BOTB1</name>
<keyword evidence="1" id="KW-0732">Signal</keyword>
<gene>
    <name evidence="2" type="ORF">BOTBODRAFT_367939</name>
</gene>
<protein>
    <recommendedName>
        <fullName evidence="4">RlpA-like protein double-psi beta-barrel domain-containing protein</fullName>
    </recommendedName>
</protein>
<dbReference type="AlphaFoldDB" id="A0A067MPC7"/>
<feature type="chain" id="PRO_5001645786" description="RlpA-like protein double-psi beta-barrel domain-containing protein" evidence="1">
    <location>
        <begin position="21"/>
        <end position="122"/>
    </location>
</feature>
<proteinExistence type="predicted"/>
<evidence type="ECO:0008006" key="4">
    <source>
        <dbReference type="Google" id="ProtNLM"/>
    </source>
</evidence>
<dbReference type="EMBL" id="KL198043">
    <property type="protein sequence ID" value="KDQ13431.1"/>
    <property type="molecule type" value="Genomic_DNA"/>
</dbReference>
<evidence type="ECO:0000313" key="3">
    <source>
        <dbReference type="Proteomes" id="UP000027195"/>
    </source>
</evidence>
<feature type="signal peptide" evidence="1">
    <location>
        <begin position="1"/>
        <end position="20"/>
    </location>
</feature>
<sequence>MQLKRMFVAVSLCSIGFVAGQIVGTAELLDATNVALQTNLVCGPSCPISGKWIAVSQAFLNVYGCGTLVRLTHGTFSTVAPICDVCSACQGIPGSGPWVWQASAPIFSELGIHSGAIVDWNI</sequence>
<keyword evidence="3" id="KW-1185">Reference proteome</keyword>